<name>A0A6S7J3A0_PARCT</name>
<proteinExistence type="predicted"/>
<gene>
    <name evidence="1" type="ORF">PACLA_8A087688</name>
</gene>
<comment type="caution">
    <text evidence="1">The sequence shown here is derived from an EMBL/GenBank/DDBJ whole genome shotgun (WGS) entry which is preliminary data.</text>
</comment>
<dbReference type="EMBL" id="CACRXK020012961">
    <property type="protein sequence ID" value="CAB4024321.1"/>
    <property type="molecule type" value="Genomic_DNA"/>
</dbReference>
<sequence length="54" mass="5979">MYADDTNLSVTGETASDIEVRLSTELENVHDWLTANKLTLNAMKKSFSYAGVNI</sequence>
<protein>
    <submittedName>
        <fullName evidence="1">Uncharacterized protein</fullName>
    </submittedName>
</protein>
<organism evidence="1 2">
    <name type="scientific">Paramuricea clavata</name>
    <name type="common">Red gorgonian</name>
    <name type="synonym">Violescent sea-whip</name>
    <dbReference type="NCBI Taxonomy" id="317549"/>
    <lineage>
        <taxon>Eukaryota</taxon>
        <taxon>Metazoa</taxon>
        <taxon>Cnidaria</taxon>
        <taxon>Anthozoa</taxon>
        <taxon>Octocorallia</taxon>
        <taxon>Malacalcyonacea</taxon>
        <taxon>Plexauridae</taxon>
        <taxon>Paramuricea</taxon>
    </lineage>
</organism>
<evidence type="ECO:0000313" key="2">
    <source>
        <dbReference type="Proteomes" id="UP001152795"/>
    </source>
</evidence>
<dbReference type="AlphaFoldDB" id="A0A6S7J3A0"/>
<accession>A0A6S7J3A0</accession>
<keyword evidence="2" id="KW-1185">Reference proteome</keyword>
<evidence type="ECO:0000313" key="1">
    <source>
        <dbReference type="EMBL" id="CAB4024321.1"/>
    </source>
</evidence>
<dbReference type="OrthoDB" id="5986564at2759"/>
<reference evidence="1" key="1">
    <citation type="submission" date="2020-04" db="EMBL/GenBank/DDBJ databases">
        <authorList>
            <person name="Alioto T."/>
            <person name="Alioto T."/>
            <person name="Gomez Garrido J."/>
        </authorList>
    </citation>
    <scope>NUCLEOTIDE SEQUENCE</scope>
    <source>
        <strain evidence="1">A484AB</strain>
    </source>
</reference>
<dbReference type="Proteomes" id="UP001152795">
    <property type="component" value="Unassembled WGS sequence"/>
</dbReference>